<gene>
    <name evidence="2" type="ORF">CS347_07540</name>
</gene>
<proteinExistence type="predicted"/>
<dbReference type="AlphaFoldDB" id="A0AAN1RWM5"/>
<dbReference type="Pfam" id="PF01370">
    <property type="entry name" value="Epimerase"/>
    <property type="match status" value="1"/>
</dbReference>
<accession>A0AAN1RWM5</accession>
<dbReference type="InterPro" id="IPR001509">
    <property type="entry name" value="Epimerase_deHydtase"/>
</dbReference>
<dbReference type="Proteomes" id="UP000282741">
    <property type="component" value="Chromosome"/>
</dbReference>
<reference evidence="3" key="1">
    <citation type="submission" date="2017-10" db="EMBL/GenBank/DDBJ databases">
        <title>Whole genome sequencing of various Bordetella species.</title>
        <authorList>
            <person name="Weigand M.R."/>
            <person name="Loparev V."/>
            <person name="Peng Y."/>
            <person name="Bowden K.E."/>
            <person name="Tondella M.L."/>
            <person name="Williams M.M."/>
        </authorList>
    </citation>
    <scope>NUCLEOTIDE SEQUENCE [LARGE SCALE GENOMIC DNA]</scope>
    <source>
        <strain evidence="3">H720</strain>
    </source>
</reference>
<name>A0AAN1RWM5_9BORD</name>
<sequence length="288" mass="31179">MHVLVSGASGFVGRATVAWLQQQGYEVTAIVRKQSDDLPVEQWIWNLGHEPAPQNRPQGIDTVLHLAQSRNYRAFPGDVDEMFKVNVAGAQQLLTLADSLGVARFCLMSTGSVYEPYAGAMTEDERVAPAGYLGASKLAAEVLARAYAGRFKLSILRLFFPYGPGQVNRLIPDLVNRVAKQETIQLSADGQGLAIAPLHVNDVVALTGRALRESWEGIYNLASPEVMTLREITEEIGRQLGVAPKYEVTERAAQRISPSLAALRGKAPDHAFTPFASGVTGMLPVLNG</sequence>
<dbReference type="CDD" id="cd08946">
    <property type="entry name" value="SDR_e"/>
    <property type="match status" value="1"/>
</dbReference>
<dbReference type="InterPro" id="IPR050177">
    <property type="entry name" value="Lipid_A_modif_metabolic_enz"/>
</dbReference>
<evidence type="ECO:0000313" key="3">
    <source>
        <dbReference type="Proteomes" id="UP000282741"/>
    </source>
</evidence>
<feature type="domain" description="NAD-dependent epimerase/dehydratase" evidence="1">
    <location>
        <begin position="3"/>
        <end position="221"/>
    </location>
</feature>
<organism evidence="2 3">
    <name type="scientific">Bordetella hinzii</name>
    <dbReference type="NCBI Taxonomy" id="103855"/>
    <lineage>
        <taxon>Bacteria</taxon>
        <taxon>Pseudomonadati</taxon>
        <taxon>Pseudomonadota</taxon>
        <taxon>Betaproteobacteria</taxon>
        <taxon>Burkholderiales</taxon>
        <taxon>Alcaligenaceae</taxon>
        <taxon>Bordetella</taxon>
    </lineage>
</organism>
<dbReference type="PANTHER" id="PTHR43245">
    <property type="entry name" value="BIFUNCTIONAL POLYMYXIN RESISTANCE PROTEIN ARNA"/>
    <property type="match status" value="1"/>
</dbReference>
<dbReference type="EMBL" id="CP024172">
    <property type="protein sequence ID" value="AZW16627.1"/>
    <property type="molecule type" value="Genomic_DNA"/>
</dbReference>
<evidence type="ECO:0000259" key="1">
    <source>
        <dbReference type="Pfam" id="PF01370"/>
    </source>
</evidence>
<dbReference type="RefSeq" id="WP_048939711.1">
    <property type="nucleotide sequence ID" value="NZ_CP012077.1"/>
</dbReference>
<dbReference type="Gene3D" id="3.40.50.720">
    <property type="entry name" value="NAD(P)-binding Rossmann-like Domain"/>
    <property type="match status" value="1"/>
</dbReference>
<dbReference type="InterPro" id="IPR036291">
    <property type="entry name" value="NAD(P)-bd_dom_sf"/>
</dbReference>
<evidence type="ECO:0000313" key="2">
    <source>
        <dbReference type="EMBL" id="AZW16627.1"/>
    </source>
</evidence>
<protein>
    <submittedName>
        <fullName evidence="2">NAD(P)-dependent oxidoreductase</fullName>
    </submittedName>
</protein>
<dbReference type="SUPFAM" id="SSF51735">
    <property type="entry name" value="NAD(P)-binding Rossmann-fold domains"/>
    <property type="match status" value="1"/>
</dbReference>